<dbReference type="PROSITE" id="PS51980">
    <property type="entry name" value="OCEL"/>
    <property type="match status" value="1"/>
</dbReference>
<sequence>KYAAKEVLVDRTAANNGLLNGRRSKFEDGKKDGHYGSGRVSSSTQNKIAHVIPDSQSDIALPPQTDEFPDYVKEYAIIKNIEQRRRYKTDFNKHYEEYKELYGVVKQVSNRFTQLEDRLKTEDTSTEQYKDLQRQILREYQDTKNDREAQRAKNRFQYLHDKLSHINQLVFDYNQMYTDQSDIRY</sequence>
<comment type="similarity">
    <text evidence="1 2">Belongs to the ELL/occludin family.</text>
</comment>
<feature type="domain" description="OCEL" evidence="4">
    <location>
        <begin position="69"/>
        <end position="178"/>
    </location>
</feature>
<evidence type="ECO:0000313" key="6">
    <source>
        <dbReference type="RefSeq" id="XP_017769710.1"/>
    </source>
</evidence>
<evidence type="ECO:0000256" key="1">
    <source>
        <dbReference type="ARBA" id="ARBA00009171"/>
    </source>
</evidence>
<evidence type="ECO:0000259" key="4">
    <source>
        <dbReference type="PROSITE" id="PS51980"/>
    </source>
</evidence>
<feature type="compositionally biased region" description="Basic and acidic residues" evidence="3">
    <location>
        <begin position="24"/>
        <end position="34"/>
    </location>
</feature>
<dbReference type="SUPFAM" id="SSF144292">
    <property type="entry name" value="occludin/ELL-like"/>
    <property type="match status" value="1"/>
</dbReference>
<dbReference type="InterPro" id="IPR010844">
    <property type="entry name" value="Occludin_ELL"/>
</dbReference>
<dbReference type="GeneID" id="108557626"/>
<dbReference type="PANTHER" id="PTHR23288:SF17">
    <property type="entry name" value="RNA POLYMERASE II ELONGATION FACTOR ELL"/>
    <property type="match status" value="1"/>
</dbReference>
<feature type="non-terminal residue" evidence="6">
    <location>
        <position position="1"/>
    </location>
</feature>
<feature type="region of interest" description="Disordered" evidence="3">
    <location>
        <begin position="19"/>
        <end position="45"/>
    </location>
</feature>
<keyword evidence="5" id="KW-1185">Reference proteome</keyword>
<accession>A0ABM1M560</accession>
<protein>
    <submittedName>
        <fullName evidence="6">RNA polymerase II elongation factor ELL-like</fullName>
    </submittedName>
</protein>
<dbReference type="Proteomes" id="UP000695000">
    <property type="component" value="Unplaced"/>
</dbReference>
<name>A0ABM1M560_NICVS</name>
<dbReference type="Pfam" id="PF07303">
    <property type="entry name" value="Occludin_ELL"/>
    <property type="match status" value="1"/>
</dbReference>
<evidence type="ECO:0000256" key="2">
    <source>
        <dbReference type="PROSITE-ProRule" id="PRU01324"/>
    </source>
</evidence>
<reference evidence="6" key="1">
    <citation type="submission" date="2025-08" db="UniProtKB">
        <authorList>
            <consortium name="RefSeq"/>
        </authorList>
    </citation>
    <scope>IDENTIFICATION</scope>
    <source>
        <tissue evidence="6">Whole Larva</tissue>
    </source>
</reference>
<evidence type="ECO:0000256" key="3">
    <source>
        <dbReference type="SAM" id="MobiDB-lite"/>
    </source>
</evidence>
<dbReference type="Gene3D" id="6.10.140.340">
    <property type="match status" value="1"/>
</dbReference>
<evidence type="ECO:0000313" key="5">
    <source>
        <dbReference type="Proteomes" id="UP000695000"/>
    </source>
</evidence>
<gene>
    <name evidence="6" type="primary">LOC108557626</name>
</gene>
<dbReference type="InterPro" id="IPR031176">
    <property type="entry name" value="ELL/occludin"/>
</dbReference>
<proteinExistence type="inferred from homology"/>
<dbReference type="PANTHER" id="PTHR23288">
    <property type="entry name" value="OCCLUDIN AND RNA POLYMERASE II ELONGATION FACTOR ELL"/>
    <property type="match status" value="1"/>
</dbReference>
<dbReference type="RefSeq" id="XP_017769710.1">
    <property type="nucleotide sequence ID" value="XM_017914221.1"/>
</dbReference>
<organism evidence="5 6">
    <name type="scientific">Nicrophorus vespilloides</name>
    <name type="common">Boreal carrion beetle</name>
    <dbReference type="NCBI Taxonomy" id="110193"/>
    <lineage>
        <taxon>Eukaryota</taxon>
        <taxon>Metazoa</taxon>
        <taxon>Ecdysozoa</taxon>
        <taxon>Arthropoda</taxon>
        <taxon>Hexapoda</taxon>
        <taxon>Insecta</taxon>
        <taxon>Pterygota</taxon>
        <taxon>Neoptera</taxon>
        <taxon>Endopterygota</taxon>
        <taxon>Coleoptera</taxon>
        <taxon>Polyphaga</taxon>
        <taxon>Staphyliniformia</taxon>
        <taxon>Silphidae</taxon>
        <taxon>Nicrophorinae</taxon>
        <taxon>Nicrophorus</taxon>
    </lineage>
</organism>